<evidence type="ECO:0000259" key="8">
    <source>
        <dbReference type="PROSITE" id="PS50928"/>
    </source>
</evidence>
<evidence type="ECO:0000256" key="2">
    <source>
        <dbReference type="ARBA" id="ARBA00022448"/>
    </source>
</evidence>
<sequence length="280" mass="29476">MSDRLATRAGTTAWSFARANPGIVFGGGVLLLMLLAAFFAPLPYGPTTPDPTSVLLSPSAQHVLGTDANGFDVFSRVVAAGRSDLPLALSGTLASLVLGLLIGLPLSTKSRYSEGFMRALDAFQSFPLIVLSVTIVSLTGNNIQNIIYAIVIINGPRFIRLIRGEALAIRDGRFIEAAVATGARPRRIVFRHVMPNVVDVCLVQCSLTAANAVIVIAALNFLGIGVSPPDPTWGSMVQIGAQGIATGQWWVAMWPGVAIFIAIGSLNVLANGIQRRVEGS</sequence>
<feature type="transmembrane region" description="Helical" evidence="7">
    <location>
        <begin position="247"/>
        <end position="270"/>
    </location>
</feature>
<dbReference type="SUPFAM" id="SSF161098">
    <property type="entry name" value="MetI-like"/>
    <property type="match status" value="1"/>
</dbReference>
<evidence type="ECO:0000256" key="3">
    <source>
        <dbReference type="ARBA" id="ARBA00022475"/>
    </source>
</evidence>
<reference evidence="10" key="1">
    <citation type="journal article" date="2019" name="Int. J. Syst. Evol. Microbiol.">
        <title>The Global Catalogue of Microorganisms (GCM) 10K type strain sequencing project: providing services to taxonomists for standard genome sequencing and annotation.</title>
        <authorList>
            <consortium name="The Broad Institute Genomics Platform"/>
            <consortium name="The Broad Institute Genome Sequencing Center for Infectious Disease"/>
            <person name="Wu L."/>
            <person name="Ma J."/>
        </authorList>
    </citation>
    <scope>NUCLEOTIDE SEQUENCE [LARGE SCALE GENOMIC DNA]</scope>
    <source>
        <strain evidence="10">CGMCC 4.7246</strain>
    </source>
</reference>
<gene>
    <name evidence="9" type="ORF">ACFP3R_12505</name>
</gene>
<comment type="similarity">
    <text evidence="7">Belongs to the binding-protein-dependent transport system permease family.</text>
</comment>
<keyword evidence="4 7" id="KW-0812">Transmembrane</keyword>
<keyword evidence="5 7" id="KW-1133">Transmembrane helix</keyword>
<evidence type="ECO:0000256" key="5">
    <source>
        <dbReference type="ARBA" id="ARBA00022989"/>
    </source>
</evidence>
<evidence type="ECO:0000313" key="10">
    <source>
        <dbReference type="Proteomes" id="UP001596220"/>
    </source>
</evidence>
<keyword evidence="6 7" id="KW-0472">Membrane</keyword>
<dbReference type="PANTHER" id="PTHR43386">
    <property type="entry name" value="OLIGOPEPTIDE TRANSPORT SYSTEM PERMEASE PROTEIN APPC"/>
    <property type="match status" value="1"/>
</dbReference>
<dbReference type="RefSeq" id="WP_380635717.1">
    <property type="nucleotide sequence ID" value="NZ_JBHSQO010000010.1"/>
</dbReference>
<evidence type="ECO:0000256" key="7">
    <source>
        <dbReference type="RuleBase" id="RU363032"/>
    </source>
</evidence>
<protein>
    <submittedName>
        <fullName evidence="9">ABC transporter permease</fullName>
    </submittedName>
</protein>
<feature type="domain" description="ABC transmembrane type-1" evidence="8">
    <location>
        <begin position="81"/>
        <end position="270"/>
    </location>
</feature>
<dbReference type="EMBL" id="JBHSQO010000010">
    <property type="protein sequence ID" value="MFC6090095.1"/>
    <property type="molecule type" value="Genomic_DNA"/>
</dbReference>
<dbReference type="PANTHER" id="PTHR43386:SF1">
    <property type="entry name" value="D,D-DIPEPTIDE TRANSPORT SYSTEM PERMEASE PROTEIN DDPC-RELATED"/>
    <property type="match status" value="1"/>
</dbReference>
<dbReference type="InterPro" id="IPR000515">
    <property type="entry name" value="MetI-like"/>
</dbReference>
<organism evidence="9 10">
    <name type="scientific">Saccharothrix lopnurensis</name>
    <dbReference type="NCBI Taxonomy" id="1670621"/>
    <lineage>
        <taxon>Bacteria</taxon>
        <taxon>Bacillati</taxon>
        <taxon>Actinomycetota</taxon>
        <taxon>Actinomycetes</taxon>
        <taxon>Pseudonocardiales</taxon>
        <taxon>Pseudonocardiaceae</taxon>
        <taxon>Saccharothrix</taxon>
    </lineage>
</organism>
<evidence type="ECO:0000256" key="1">
    <source>
        <dbReference type="ARBA" id="ARBA00004651"/>
    </source>
</evidence>
<dbReference type="InterPro" id="IPR050366">
    <property type="entry name" value="BP-dependent_transpt_permease"/>
</dbReference>
<dbReference type="InterPro" id="IPR035906">
    <property type="entry name" value="MetI-like_sf"/>
</dbReference>
<evidence type="ECO:0000256" key="4">
    <source>
        <dbReference type="ARBA" id="ARBA00022692"/>
    </source>
</evidence>
<dbReference type="Pfam" id="PF12911">
    <property type="entry name" value="OppC_N"/>
    <property type="match status" value="1"/>
</dbReference>
<dbReference type="Gene3D" id="1.10.3720.10">
    <property type="entry name" value="MetI-like"/>
    <property type="match status" value="1"/>
</dbReference>
<dbReference type="Proteomes" id="UP001596220">
    <property type="component" value="Unassembled WGS sequence"/>
</dbReference>
<feature type="transmembrane region" description="Helical" evidence="7">
    <location>
        <begin position="21"/>
        <end position="42"/>
    </location>
</feature>
<comment type="subcellular location">
    <subcellularLocation>
        <location evidence="1 7">Cell membrane</location>
        <topology evidence="1 7">Multi-pass membrane protein</topology>
    </subcellularLocation>
</comment>
<dbReference type="InterPro" id="IPR025966">
    <property type="entry name" value="OppC_N"/>
</dbReference>
<dbReference type="PROSITE" id="PS50928">
    <property type="entry name" value="ABC_TM1"/>
    <property type="match status" value="1"/>
</dbReference>
<feature type="transmembrane region" description="Helical" evidence="7">
    <location>
        <begin position="85"/>
        <end position="107"/>
    </location>
</feature>
<keyword evidence="2 7" id="KW-0813">Transport</keyword>
<name>A0ABW1P4V3_9PSEU</name>
<keyword evidence="10" id="KW-1185">Reference proteome</keyword>
<proteinExistence type="inferred from homology"/>
<evidence type="ECO:0000313" key="9">
    <source>
        <dbReference type="EMBL" id="MFC6090095.1"/>
    </source>
</evidence>
<keyword evidence="3" id="KW-1003">Cell membrane</keyword>
<dbReference type="CDD" id="cd06261">
    <property type="entry name" value="TM_PBP2"/>
    <property type="match status" value="1"/>
</dbReference>
<evidence type="ECO:0000256" key="6">
    <source>
        <dbReference type="ARBA" id="ARBA00023136"/>
    </source>
</evidence>
<comment type="caution">
    <text evidence="9">The sequence shown here is derived from an EMBL/GenBank/DDBJ whole genome shotgun (WGS) entry which is preliminary data.</text>
</comment>
<feature type="transmembrane region" description="Helical" evidence="7">
    <location>
        <begin position="197"/>
        <end position="227"/>
    </location>
</feature>
<accession>A0ABW1P4V3</accession>
<dbReference type="Pfam" id="PF00528">
    <property type="entry name" value="BPD_transp_1"/>
    <property type="match status" value="1"/>
</dbReference>